<evidence type="ECO:0000256" key="1">
    <source>
        <dbReference type="ARBA" id="ARBA00004571"/>
    </source>
</evidence>
<dbReference type="InterPro" id="IPR000531">
    <property type="entry name" value="Beta-barrel_TonB"/>
</dbReference>
<dbReference type="AlphaFoldDB" id="A0A9D1E0C9"/>
<evidence type="ECO:0000313" key="15">
    <source>
        <dbReference type="EMBL" id="HIR62161.1"/>
    </source>
</evidence>
<keyword evidence="2 10" id="KW-0813">Transport</keyword>
<evidence type="ECO:0000256" key="7">
    <source>
        <dbReference type="ARBA" id="ARBA00023136"/>
    </source>
</evidence>
<keyword evidence="9 10" id="KW-0998">Cell outer membrane</keyword>
<evidence type="ECO:0000259" key="14">
    <source>
        <dbReference type="Pfam" id="PF07715"/>
    </source>
</evidence>
<reference evidence="15" key="2">
    <citation type="journal article" date="2021" name="PeerJ">
        <title>Extensive microbial diversity within the chicken gut microbiome revealed by metagenomics and culture.</title>
        <authorList>
            <person name="Gilroy R."/>
            <person name="Ravi A."/>
            <person name="Getino M."/>
            <person name="Pursley I."/>
            <person name="Horton D.L."/>
            <person name="Alikhan N.F."/>
            <person name="Baker D."/>
            <person name="Gharbi K."/>
            <person name="Hall N."/>
            <person name="Watson M."/>
            <person name="Adriaenssens E.M."/>
            <person name="Foster-Nyarko E."/>
            <person name="Jarju S."/>
            <person name="Secka A."/>
            <person name="Antonio M."/>
            <person name="Oren A."/>
            <person name="Chaudhuri R.R."/>
            <person name="La Ragione R."/>
            <person name="Hildebrand F."/>
            <person name="Pallen M.J."/>
        </authorList>
    </citation>
    <scope>NUCLEOTIDE SEQUENCE</scope>
    <source>
        <strain evidence="15">ChiHjej13B12-12457</strain>
    </source>
</reference>
<dbReference type="PROSITE" id="PS52016">
    <property type="entry name" value="TONB_DEPENDENT_REC_3"/>
    <property type="match status" value="1"/>
</dbReference>
<gene>
    <name evidence="15" type="ORF">IAC94_01385</name>
</gene>
<evidence type="ECO:0000256" key="10">
    <source>
        <dbReference type="PROSITE-ProRule" id="PRU01360"/>
    </source>
</evidence>
<feature type="signal peptide" evidence="12">
    <location>
        <begin position="1"/>
        <end position="20"/>
    </location>
</feature>
<protein>
    <submittedName>
        <fullName evidence="15">TonB-dependent receptor</fullName>
    </submittedName>
</protein>
<proteinExistence type="inferred from homology"/>
<evidence type="ECO:0000256" key="2">
    <source>
        <dbReference type="ARBA" id="ARBA00022448"/>
    </source>
</evidence>
<feature type="domain" description="TonB-dependent receptor plug" evidence="14">
    <location>
        <begin position="120"/>
        <end position="224"/>
    </location>
</feature>
<dbReference type="Pfam" id="PF07715">
    <property type="entry name" value="Plug"/>
    <property type="match status" value="1"/>
</dbReference>
<evidence type="ECO:0000256" key="11">
    <source>
        <dbReference type="RuleBase" id="RU003357"/>
    </source>
</evidence>
<dbReference type="GO" id="GO:0015344">
    <property type="term" value="F:siderophore uptake transmembrane transporter activity"/>
    <property type="evidence" value="ECO:0007669"/>
    <property type="project" value="TreeGrafter"/>
</dbReference>
<sequence length="713" mass="79906">MKRKILLMTVLLLAAAALHAQQRTVAGTVSDVKGSPLAGVEITVEGSSTLYTATGEDGRYSITVPDGGKAVLHFYLLGFLSQDISLSEHPEGSVDVVLEEDYMNLETVVVTGTRTPRLLKNSPILTRVITVQDIERVDALNIGDLLEAELPGIEFSYAMDQQVTLNMQGFGGNSVLFLVDGERIAGETLDNIDYNRLNLDNVQRVEIIKGAASSLYGSNAVGGVVNLISAGATEPWSVNVNARYGAHNEQRYGGSVGFQAGKLNSMTNAQYTSIDSYAMPSEGDYSTFYGGYNWSVKERLQYEPLDGLKFTARAGYFFRERDLQSDTRDRYRDFSGGLRGEWNVDDRNRVELSYGFDQYDKSDYLLFNSTDVRDYSNVQHTVRGIYTYDLTADGRSTMIVGGDYMRDYLMSYQFEEGGYYIQHTADVFAQVETNINEHWNLIGGMRYDFFSQKQLSHFSPKLSVMYRTGGWSFRGSYSGGFRAPTLKEMYMSFDMASIFMIYGNPDLEPESSENLNVSAEYNWKYLSASVSGFYNFVDNRITTVWNEELGGMMYTNMSPLQVRGVDVSVSTRLPFGLGARLAYTFTDEAIRAGEPLLSQTRPHSATARIEYGRSWKNYGFNVALSGRVLSAVTTEVYTSATNYEDTETQTYPAYTIWKLTVSQDIWRGIQLNVIVDNLFNYRPDYYYSSTPSTVGTTAAVSLSMNIEEFFNKK</sequence>
<dbReference type="CDD" id="cd01347">
    <property type="entry name" value="ligand_gated_channel"/>
    <property type="match status" value="1"/>
</dbReference>
<dbReference type="InterPro" id="IPR039426">
    <property type="entry name" value="TonB-dep_rcpt-like"/>
</dbReference>
<accession>A0A9D1E0C9</accession>
<comment type="similarity">
    <text evidence="10 11">Belongs to the TonB-dependent receptor family.</text>
</comment>
<evidence type="ECO:0000256" key="12">
    <source>
        <dbReference type="SAM" id="SignalP"/>
    </source>
</evidence>
<dbReference type="Gene3D" id="2.60.40.1120">
    <property type="entry name" value="Carboxypeptidase-like, regulatory domain"/>
    <property type="match status" value="1"/>
</dbReference>
<dbReference type="SUPFAM" id="SSF49464">
    <property type="entry name" value="Carboxypeptidase regulatory domain-like"/>
    <property type="match status" value="1"/>
</dbReference>
<evidence type="ECO:0000259" key="13">
    <source>
        <dbReference type="Pfam" id="PF00593"/>
    </source>
</evidence>
<keyword evidence="3 10" id="KW-1134">Transmembrane beta strand</keyword>
<keyword evidence="6 11" id="KW-0798">TonB box</keyword>
<keyword evidence="4 10" id="KW-0812">Transmembrane</keyword>
<evidence type="ECO:0000256" key="8">
    <source>
        <dbReference type="ARBA" id="ARBA00023170"/>
    </source>
</evidence>
<evidence type="ECO:0000313" key="16">
    <source>
        <dbReference type="Proteomes" id="UP000886744"/>
    </source>
</evidence>
<dbReference type="Proteomes" id="UP000886744">
    <property type="component" value="Unassembled WGS sequence"/>
</dbReference>
<dbReference type="Pfam" id="PF00593">
    <property type="entry name" value="TonB_dep_Rec_b-barrel"/>
    <property type="match status" value="1"/>
</dbReference>
<dbReference type="GO" id="GO:0009279">
    <property type="term" value="C:cell outer membrane"/>
    <property type="evidence" value="ECO:0007669"/>
    <property type="project" value="UniProtKB-SubCell"/>
</dbReference>
<feature type="domain" description="TonB-dependent receptor-like beta-barrel" evidence="13">
    <location>
        <begin position="283"/>
        <end position="678"/>
    </location>
</feature>
<evidence type="ECO:0000256" key="3">
    <source>
        <dbReference type="ARBA" id="ARBA00022452"/>
    </source>
</evidence>
<evidence type="ECO:0000256" key="4">
    <source>
        <dbReference type="ARBA" id="ARBA00022692"/>
    </source>
</evidence>
<organism evidence="15 16">
    <name type="scientific">Candidatus Coprenecus avistercoris</name>
    <dbReference type="NCBI Taxonomy" id="2840730"/>
    <lineage>
        <taxon>Bacteria</taxon>
        <taxon>Pseudomonadati</taxon>
        <taxon>Bacteroidota</taxon>
        <taxon>Bacteroidia</taxon>
        <taxon>Bacteroidales</taxon>
        <taxon>Rikenellaceae</taxon>
        <taxon>Rikenellaceae incertae sedis</taxon>
        <taxon>Candidatus Coprenecus</taxon>
    </lineage>
</organism>
<dbReference type="Pfam" id="PF13715">
    <property type="entry name" value="CarbopepD_reg_2"/>
    <property type="match status" value="1"/>
</dbReference>
<dbReference type="InterPro" id="IPR037066">
    <property type="entry name" value="Plug_dom_sf"/>
</dbReference>
<evidence type="ECO:0000256" key="6">
    <source>
        <dbReference type="ARBA" id="ARBA00023077"/>
    </source>
</evidence>
<dbReference type="InterPro" id="IPR036942">
    <property type="entry name" value="Beta-barrel_TonB_sf"/>
</dbReference>
<keyword evidence="7 10" id="KW-0472">Membrane</keyword>
<dbReference type="SUPFAM" id="SSF56935">
    <property type="entry name" value="Porins"/>
    <property type="match status" value="1"/>
</dbReference>
<dbReference type="GO" id="GO:0044718">
    <property type="term" value="P:siderophore transmembrane transport"/>
    <property type="evidence" value="ECO:0007669"/>
    <property type="project" value="TreeGrafter"/>
</dbReference>
<dbReference type="PANTHER" id="PTHR30069:SF29">
    <property type="entry name" value="HEMOGLOBIN AND HEMOGLOBIN-HAPTOGLOBIN-BINDING PROTEIN 1-RELATED"/>
    <property type="match status" value="1"/>
</dbReference>
<dbReference type="EMBL" id="DVHI01000022">
    <property type="protein sequence ID" value="HIR62161.1"/>
    <property type="molecule type" value="Genomic_DNA"/>
</dbReference>
<comment type="caution">
    <text evidence="15">The sequence shown here is derived from an EMBL/GenBank/DDBJ whole genome shotgun (WGS) entry which is preliminary data.</text>
</comment>
<evidence type="ECO:0000256" key="5">
    <source>
        <dbReference type="ARBA" id="ARBA00022729"/>
    </source>
</evidence>
<feature type="chain" id="PRO_5039454863" evidence="12">
    <location>
        <begin position="21"/>
        <end position="713"/>
    </location>
</feature>
<name>A0A9D1E0C9_9BACT</name>
<keyword evidence="5 12" id="KW-0732">Signal</keyword>
<keyword evidence="8 15" id="KW-0675">Receptor</keyword>
<dbReference type="Gene3D" id="2.170.130.10">
    <property type="entry name" value="TonB-dependent receptor, plug domain"/>
    <property type="match status" value="1"/>
</dbReference>
<comment type="subcellular location">
    <subcellularLocation>
        <location evidence="1 10">Cell outer membrane</location>
        <topology evidence="1 10">Multi-pass membrane protein</topology>
    </subcellularLocation>
</comment>
<dbReference type="PANTHER" id="PTHR30069">
    <property type="entry name" value="TONB-DEPENDENT OUTER MEMBRANE RECEPTOR"/>
    <property type="match status" value="1"/>
</dbReference>
<dbReference type="Gene3D" id="2.40.170.20">
    <property type="entry name" value="TonB-dependent receptor, beta-barrel domain"/>
    <property type="match status" value="1"/>
</dbReference>
<dbReference type="InterPro" id="IPR012910">
    <property type="entry name" value="Plug_dom"/>
</dbReference>
<reference evidence="15" key="1">
    <citation type="submission" date="2020-10" db="EMBL/GenBank/DDBJ databases">
        <authorList>
            <person name="Gilroy R."/>
        </authorList>
    </citation>
    <scope>NUCLEOTIDE SEQUENCE</scope>
    <source>
        <strain evidence="15">ChiHjej13B12-12457</strain>
    </source>
</reference>
<dbReference type="InterPro" id="IPR008969">
    <property type="entry name" value="CarboxyPept-like_regulatory"/>
</dbReference>
<evidence type="ECO:0000256" key="9">
    <source>
        <dbReference type="ARBA" id="ARBA00023237"/>
    </source>
</evidence>